<keyword evidence="9 11" id="KW-0472">Membrane</keyword>
<gene>
    <name evidence="14" type="primary">107370334</name>
</gene>
<proteinExistence type="inferred from homology"/>
<dbReference type="GO" id="GO:0099095">
    <property type="term" value="F:ligand-gated monoatomic anion channel activity"/>
    <property type="evidence" value="ECO:0007669"/>
    <property type="project" value="UniProtKB-ARBA"/>
</dbReference>
<name>T1L4Z6_TETUR</name>
<dbReference type="InterPro" id="IPR036734">
    <property type="entry name" value="Neur_chan_lig-bd_sf"/>
</dbReference>
<dbReference type="KEGG" id="tut:107370334"/>
<evidence type="ECO:0000256" key="8">
    <source>
        <dbReference type="ARBA" id="ARBA00023065"/>
    </source>
</evidence>
<feature type="transmembrane region" description="Helical" evidence="11">
    <location>
        <begin position="423"/>
        <end position="441"/>
    </location>
</feature>
<evidence type="ECO:0000256" key="4">
    <source>
        <dbReference type="ARBA" id="ARBA00022475"/>
    </source>
</evidence>
<dbReference type="PROSITE" id="PS00236">
    <property type="entry name" value="NEUROTR_ION_CHANNEL"/>
    <property type="match status" value="1"/>
</dbReference>
<evidence type="ECO:0000256" key="10">
    <source>
        <dbReference type="ARBA" id="ARBA00023303"/>
    </source>
</evidence>
<evidence type="ECO:0000259" key="12">
    <source>
        <dbReference type="Pfam" id="PF02931"/>
    </source>
</evidence>
<dbReference type="SUPFAM" id="SSF90112">
    <property type="entry name" value="Neurotransmitter-gated ion-channel transmembrane pore"/>
    <property type="match status" value="1"/>
</dbReference>
<keyword evidence="10 11" id="KW-0407">Ion channel</keyword>
<reference evidence="14" key="2">
    <citation type="submission" date="2015-06" db="UniProtKB">
        <authorList>
            <consortium name="EnsemblMetazoa"/>
        </authorList>
    </citation>
    <scope>IDENTIFICATION</scope>
</reference>
<dbReference type="HOGENOM" id="CLU_010920_1_4_1"/>
<accession>T1L4Z6</accession>
<evidence type="ECO:0000313" key="15">
    <source>
        <dbReference type="Proteomes" id="UP000015104"/>
    </source>
</evidence>
<feature type="chain" id="PRO_5022250730" evidence="11">
    <location>
        <begin position="23"/>
        <end position="442"/>
    </location>
</feature>
<protein>
    <submittedName>
        <fullName evidence="14">Uncharacterized protein</fullName>
    </submittedName>
</protein>
<evidence type="ECO:0000256" key="9">
    <source>
        <dbReference type="ARBA" id="ARBA00023136"/>
    </source>
</evidence>
<keyword evidence="7 11" id="KW-1133">Transmembrane helix</keyword>
<dbReference type="PRINTS" id="PR00252">
    <property type="entry name" value="NRIONCHANNEL"/>
</dbReference>
<dbReference type="STRING" id="32264.T1L4Z6"/>
<organism evidence="14 15">
    <name type="scientific">Tetranychus urticae</name>
    <name type="common">Two-spotted spider mite</name>
    <dbReference type="NCBI Taxonomy" id="32264"/>
    <lineage>
        <taxon>Eukaryota</taxon>
        <taxon>Metazoa</taxon>
        <taxon>Ecdysozoa</taxon>
        <taxon>Arthropoda</taxon>
        <taxon>Chelicerata</taxon>
        <taxon>Arachnida</taxon>
        <taxon>Acari</taxon>
        <taxon>Acariformes</taxon>
        <taxon>Trombidiformes</taxon>
        <taxon>Prostigmata</taxon>
        <taxon>Eleutherengona</taxon>
        <taxon>Raphignathae</taxon>
        <taxon>Tetranychoidea</taxon>
        <taxon>Tetranychidae</taxon>
        <taxon>Tetranychus</taxon>
    </lineage>
</organism>
<dbReference type="NCBIfam" id="TIGR00860">
    <property type="entry name" value="LIC"/>
    <property type="match status" value="1"/>
</dbReference>
<comment type="similarity">
    <text evidence="11">Belongs to the ligand-gated ion channel (TC 1.A.9) family.</text>
</comment>
<dbReference type="AlphaFoldDB" id="T1L4Z6"/>
<dbReference type="InterPro" id="IPR006202">
    <property type="entry name" value="Neur_chan_lig-bd"/>
</dbReference>
<feature type="transmembrane region" description="Helical" evidence="11">
    <location>
        <begin position="297"/>
        <end position="320"/>
    </location>
</feature>
<dbReference type="Gene3D" id="2.70.170.10">
    <property type="entry name" value="Neurotransmitter-gated ion-channel ligand-binding domain"/>
    <property type="match status" value="1"/>
</dbReference>
<keyword evidence="3 11" id="KW-0813">Transport</keyword>
<dbReference type="InterPro" id="IPR006201">
    <property type="entry name" value="Neur_channel"/>
</dbReference>
<dbReference type="FunFam" id="1.20.58.390:FF:000084">
    <property type="entry name" value="Glutamate-gated chloride channel subunit beta"/>
    <property type="match status" value="1"/>
</dbReference>
<dbReference type="Pfam" id="PF02932">
    <property type="entry name" value="Neur_chan_memb"/>
    <property type="match status" value="1"/>
</dbReference>
<keyword evidence="6 11" id="KW-0732">Signal</keyword>
<evidence type="ECO:0000256" key="6">
    <source>
        <dbReference type="ARBA" id="ARBA00022729"/>
    </source>
</evidence>
<dbReference type="InterPro" id="IPR006028">
    <property type="entry name" value="GABAA/Glycine_rcpt"/>
</dbReference>
<dbReference type="GO" id="GO:0005230">
    <property type="term" value="F:extracellular ligand-gated monoatomic ion channel activity"/>
    <property type="evidence" value="ECO:0007669"/>
    <property type="project" value="InterPro"/>
</dbReference>
<dbReference type="PANTHER" id="PTHR18945">
    <property type="entry name" value="NEUROTRANSMITTER GATED ION CHANNEL"/>
    <property type="match status" value="1"/>
</dbReference>
<reference evidence="15" key="1">
    <citation type="submission" date="2011-08" db="EMBL/GenBank/DDBJ databases">
        <authorList>
            <person name="Rombauts S."/>
        </authorList>
    </citation>
    <scope>NUCLEOTIDE SEQUENCE</scope>
    <source>
        <strain evidence="15">London</strain>
    </source>
</reference>
<dbReference type="CDD" id="cd19049">
    <property type="entry name" value="LGIC_TM_anion"/>
    <property type="match status" value="1"/>
</dbReference>
<evidence type="ECO:0000256" key="5">
    <source>
        <dbReference type="ARBA" id="ARBA00022692"/>
    </source>
</evidence>
<dbReference type="eggNOG" id="KOG3644">
    <property type="taxonomic scope" value="Eukaryota"/>
</dbReference>
<feature type="domain" description="Neurotransmitter-gated ion-channel ligand-binding" evidence="12">
    <location>
        <begin position="27"/>
        <end position="230"/>
    </location>
</feature>
<keyword evidence="4" id="KW-1003">Cell membrane</keyword>
<dbReference type="OMA" id="AAFCWPP"/>
<dbReference type="InterPro" id="IPR036719">
    <property type="entry name" value="Neuro-gated_channel_TM_sf"/>
</dbReference>
<dbReference type="SUPFAM" id="SSF63712">
    <property type="entry name" value="Nicotinic receptor ligand binding domain-like"/>
    <property type="match status" value="1"/>
</dbReference>
<dbReference type="InterPro" id="IPR038050">
    <property type="entry name" value="Neuro_actylchol_rec"/>
</dbReference>
<dbReference type="FunFam" id="2.70.170.10:FF:000065">
    <property type="entry name" value="Glutamate-gated chloride channel, putative"/>
    <property type="match status" value="1"/>
</dbReference>
<evidence type="ECO:0000256" key="1">
    <source>
        <dbReference type="ARBA" id="ARBA00004141"/>
    </source>
</evidence>
<feature type="domain" description="Neurotransmitter-gated ion-channel transmembrane" evidence="13">
    <location>
        <begin position="240"/>
        <end position="357"/>
    </location>
</feature>
<dbReference type="Gene3D" id="1.20.58.390">
    <property type="entry name" value="Neurotransmitter-gated ion-channel transmembrane domain"/>
    <property type="match status" value="1"/>
</dbReference>
<dbReference type="GO" id="GO:0005886">
    <property type="term" value="C:plasma membrane"/>
    <property type="evidence" value="ECO:0007669"/>
    <property type="project" value="UniProtKB-SubCell"/>
</dbReference>
<evidence type="ECO:0000256" key="2">
    <source>
        <dbReference type="ARBA" id="ARBA00004236"/>
    </source>
</evidence>
<dbReference type="InterPro" id="IPR018000">
    <property type="entry name" value="Neurotransmitter_ion_chnl_CS"/>
</dbReference>
<dbReference type="PRINTS" id="PR00253">
    <property type="entry name" value="GABAARECEPTR"/>
</dbReference>
<evidence type="ECO:0000256" key="11">
    <source>
        <dbReference type="RuleBase" id="RU000687"/>
    </source>
</evidence>
<comment type="caution">
    <text evidence="11">Lacks conserved residue(s) required for the propagation of feature annotation.</text>
</comment>
<dbReference type="GO" id="GO:0004888">
    <property type="term" value="F:transmembrane signaling receptor activity"/>
    <property type="evidence" value="ECO:0007669"/>
    <property type="project" value="InterPro"/>
</dbReference>
<evidence type="ECO:0000256" key="7">
    <source>
        <dbReference type="ARBA" id="ARBA00022989"/>
    </source>
</evidence>
<dbReference type="InterPro" id="IPR006029">
    <property type="entry name" value="Neurotrans-gated_channel_TM"/>
</dbReference>
<evidence type="ECO:0000259" key="13">
    <source>
        <dbReference type="Pfam" id="PF02932"/>
    </source>
</evidence>
<evidence type="ECO:0000256" key="3">
    <source>
        <dbReference type="ARBA" id="ARBA00022448"/>
    </source>
</evidence>
<keyword evidence="8 11" id="KW-0406">Ion transport</keyword>
<sequence>MFLWITSLSLLYISSLLGQIKGENDLSILDHLLKGYDRRALPESLKGKATPVACEIYIRSFGSINPATMDYEVDLYLRQTWLDERLKTPKLSKPLDLNDPKLVTMIWKPEVFFANAKHAEFQYVTVPNVLVRINPNGSILYMLRLKLRFSCMMDLYRFPMDSQVCAIELASFSKTTDELQLKWKETDPIVLYENLKLPQFQIEHWNTSLCKEKFQFGEYSCLKAEFYLQRSLGYHLVQSYLPTSLIVFISWVSFWLDIDAIPARVTLGVTTLLTISSKGSGIQANLPPVSYIKAIDVWMGACTTFVFAALLEFTFVNYLWRQKCKQRASHFRQTITNLKANITNSTNNPADQAKRDEGKTKMVFNGPPNEPIGITLTRLSAGANGGGGCSSSGGSSGGGNDHYVRYQLGDVPKASGIDRTCRFLFPMLFLVFNTVYWPYYIY</sequence>
<dbReference type="Pfam" id="PF02931">
    <property type="entry name" value="Neur_chan_LBD"/>
    <property type="match status" value="1"/>
</dbReference>
<feature type="signal peptide" evidence="11">
    <location>
        <begin position="1"/>
        <end position="22"/>
    </location>
</feature>
<dbReference type="GO" id="GO:0005254">
    <property type="term" value="F:chloride channel activity"/>
    <property type="evidence" value="ECO:0007669"/>
    <property type="project" value="UniProtKB-ARBA"/>
</dbReference>
<dbReference type="EMBL" id="CAEY01001179">
    <property type="status" value="NOT_ANNOTATED_CDS"/>
    <property type="molecule type" value="Genomic_DNA"/>
</dbReference>
<evidence type="ECO:0000313" key="14">
    <source>
        <dbReference type="EnsemblMetazoa" id="tetur41g00670.1"/>
    </source>
</evidence>
<dbReference type="EnsemblMetazoa" id="tetur41g00670.1">
    <property type="protein sequence ID" value="tetur41g00670.1"/>
    <property type="gene ID" value="tetur41g00670"/>
</dbReference>
<dbReference type="OrthoDB" id="442503at2759"/>
<comment type="subcellular location">
    <subcellularLocation>
        <location evidence="2">Cell membrane</location>
    </subcellularLocation>
    <subcellularLocation>
        <location evidence="1">Membrane</location>
        <topology evidence="1">Multi-pass membrane protein</topology>
    </subcellularLocation>
</comment>
<keyword evidence="5 11" id="KW-0812">Transmembrane</keyword>
<keyword evidence="15" id="KW-1185">Reference proteome</keyword>
<dbReference type="Proteomes" id="UP000015104">
    <property type="component" value="Unassembled WGS sequence"/>
</dbReference>